<dbReference type="SUPFAM" id="SSF52833">
    <property type="entry name" value="Thioredoxin-like"/>
    <property type="match status" value="1"/>
</dbReference>
<dbReference type="EMBL" id="JBOK01000002">
    <property type="protein sequence ID" value="EXU81561.1"/>
    <property type="molecule type" value="Genomic_DNA"/>
</dbReference>
<dbReference type="InterPro" id="IPR017937">
    <property type="entry name" value="Thioredoxin_CS"/>
</dbReference>
<dbReference type="Pfam" id="PF14559">
    <property type="entry name" value="TPR_19"/>
    <property type="match status" value="1"/>
</dbReference>
<evidence type="ECO:0000256" key="2">
    <source>
        <dbReference type="ARBA" id="ARBA00022448"/>
    </source>
</evidence>
<dbReference type="InterPro" id="IPR011990">
    <property type="entry name" value="TPR-like_helical_dom_sf"/>
</dbReference>
<keyword evidence="9" id="KW-1185">Reference proteome</keyword>
<feature type="domain" description="Thioredoxin" evidence="7">
    <location>
        <begin position="1"/>
        <end position="107"/>
    </location>
</feature>
<comment type="caution">
    <text evidence="8">The sequence shown here is derived from an EMBL/GenBank/DDBJ whole genome shotgun (WGS) entry which is preliminary data.</text>
</comment>
<sequence>MIDVTIENFEAEVVTASMTTPVLVDFWATWCGPCKTLVPTLEKLETEYAGRFTLAKVDVDANQQIAGMFGIRSVPTCVLMVGGRPVDGFMGAQTEGQVREFLDKHLPSAGELQAEAEVDEAQQMLESGDTQAALQKLAEALAADPANDDARFDYVRLLIATGGYEEAAGLLVEPLKRIPQALRFEALHQWLQCMQFVQQDERGNWPLEQFDAAIAQNKRDFDTRFAKAQVLAAEGQWTASMDELLEIILRDKEWNGQAARKLLVGILELLTPPKPKKQDAVPGKSAGGIELLGKGAGEQDAATALVNSYRRKLSMALN</sequence>
<evidence type="ECO:0000256" key="1">
    <source>
        <dbReference type="ARBA" id="ARBA00008987"/>
    </source>
</evidence>
<dbReference type="FunFam" id="3.40.30.10:FF:000001">
    <property type="entry name" value="Thioredoxin"/>
    <property type="match status" value="1"/>
</dbReference>
<dbReference type="GO" id="GO:0006950">
    <property type="term" value="P:response to stress"/>
    <property type="evidence" value="ECO:0007669"/>
    <property type="project" value="UniProtKB-ARBA"/>
</dbReference>
<dbReference type="InterPro" id="IPR013766">
    <property type="entry name" value="Thioredoxin_domain"/>
</dbReference>
<dbReference type="Gene3D" id="1.25.40.10">
    <property type="entry name" value="Tetratricopeptide repeat domain"/>
    <property type="match status" value="2"/>
</dbReference>
<name>A0A014MIK3_9BURK</name>
<evidence type="ECO:0000256" key="3">
    <source>
        <dbReference type="ARBA" id="ARBA00022982"/>
    </source>
</evidence>
<dbReference type="CDD" id="cd02956">
    <property type="entry name" value="ybbN"/>
    <property type="match status" value="1"/>
</dbReference>
<gene>
    <name evidence="8" type="ORF">AX13_07100</name>
</gene>
<dbReference type="GO" id="GO:0005737">
    <property type="term" value="C:cytoplasm"/>
    <property type="evidence" value="ECO:0007669"/>
    <property type="project" value="TreeGrafter"/>
</dbReference>
<dbReference type="STRING" id="225991.MA05_02100"/>
<dbReference type="PROSITE" id="PS00194">
    <property type="entry name" value="THIOREDOXIN_1"/>
    <property type="match status" value="1"/>
</dbReference>
<evidence type="ECO:0000256" key="6">
    <source>
        <dbReference type="NCBIfam" id="TIGR01068"/>
    </source>
</evidence>
<dbReference type="Pfam" id="PF14561">
    <property type="entry name" value="TPR_20"/>
    <property type="match status" value="1"/>
</dbReference>
<dbReference type="Gene3D" id="3.40.30.10">
    <property type="entry name" value="Glutaredoxin"/>
    <property type="match status" value="1"/>
</dbReference>
<reference evidence="8 9" key="1">
    <citation type="submission" date="2014-01" db="EMBL/GenBank/DDBJ databases">
        <title>Interspecies Systems Biology Uncovers Metabolites Affecting C. elegans Gene Expression and Life History Traits.</title>
        <authorList>
            <person name="Watson E."/>
            <person name="Macneil L.T."/>
            <person name="Ritter A.D."/>
            <person name="Yilmaz L.S."/>
            <person name="Rosebrock A.P."/>
            <person name="Caudy A.A."/>
            <person name="Walhout A.J."/>
        </authorList>
    </citation>
    <scope>NUCLEOTIDE SEQUENCE [LARGE SCALE GENOMIC DNA]</scope>
    <source>
        <strain evidence="8 9">DA1877</strain>
    </source>
</reference>
<evidence type="ECO:0000313" key="8">
    <source>
        <dbReference type="EMBL" id="EXU81561.1"/>
    </source>
</evidence>
<evidence type="ECO:0000259" key="7">
    <source>
        <dbReference type="PROSITE" id="PS51352"/>
    </source>
</evidence>
<dbReference type="PATRIC" id="fig|1457173.3.peg.436"/>
<comment type="similarity">
    <text evidence="1">Belongs to the thioredoxin family.</text>
</comment>
<dbReference type="SUPFAM" id="SSF48452">
    <property type="entry name" value="TPR-like"/>
    <property type="match status" value="1"/>
</dbReference>
<keyword evidence="4" id="KW-1015">Disulfide bond</keyword>
<dbReference type="GO" id="GO:0015035">
    <property type="term" value="F:protein-disulfide reductase activity"/>
    <property type="evidence" value="ECO:0007669"/>
    <property type="project" value="UniProtKB-UniRule"/>
</dbReference>
<dbReference type="PANTHER" id="PTHR45663:SF11">
    <property type="entry name" value="GEO12009P1"/>
    <property type="match status" value="1"/>
</dbReference>
<dbReference type="PROSITE" id="PS51352">
    <property type="entry name" value="THIOREDOXIN_2"/>
    <property type="match status" value="1"/>
</dbReference>
<organism evidence="8 9">
    <name type="scientific">Comamonas aquatica DA1877</name>
    <dbReference type="NCBI Taxonomy" id="1457173"/>
    <lineage>
        <taxon>Bacteria</taxon>
        <taxon>Pseudomonadati</taxon>
        <taxon>Pseudomonadota</taxon>
        <taxon>Betaproteobacteria</taxon>
        <taxon>Burkholderiales</taxon>
        <taxon>Comamonadaceae</taxon>
        <taxon>Comamonas</taxon>
    </lineage>
</organism>
<dbReference type="InterPro" id="IPR005746">
    <property type="entry name" value="Thioredoxin"/>
</dbReference>
<dbReference type="NCBIfam" id="TIGR01068">
    <property type="entry name" value="thioredoxin"/>
    <property type="match status" value="1"/>
</dbReference>
<accession>A0A014MIK3</accession>
<dbReference type="Proteomes" id="UP000020766">
    <property type="component" value="Unassembled WGS sequence"/>
</dbReference>
<dbReference type="PRINTS" id="PR00421">
    <property type="entry name" value="THIOREDOXIN"/>
</dbReference>
<dbReference type="PANTHER" id="PTHR45663">
    <property type="entry name" value="GEO12009P1"/>
    <property type="match status" value="1"/>
</dbReference>
<dbReference type="AlphaFoldDB" id="A0A014MIK3"/>
<evidence type="ECO:0000256" key="4">
    <source>
        <dbReference type="ARBA" id="ARBA00023157"/>
    </source>
</evidence>
<dbReference type="InterPro" id="IPR036249">
    <property type="entry name" value="Thioredoxin-like_sf"/>
</dbReference>
<dbReference type="Pfam" id="PF00085">
    <property type="entry name" value="Thioredoxin"/>
    <property type="match status" value="1"/>
</dbReference>
<evidence type="ECO:0000313" key="9">
    <source>
        <dbReference type="Proteomes" id="UP000020766"/>
    </source>
</evidence>
<dbReference type="RefSeq" id="WP_043378462.1">
    <property type="nucleotide sequence ID" value="NZ_JBOK01000002.1"/>
</dbReference>
<protein>
    <recommendedName>
        <fullName evidence="6">Thioredoxin</fullName>
    </recommendedName>
</protein>
<keyword evidence="5" id="KW-0676">Redox-active center</keyword>
<keyword evidence="2" id="KW-0813">Transport</keyword>
<evidence type="ECO:0000256" key="5">
    <source>
        <dbReference type="ARBA" id="ARBA00023284"/>
    </source>
</evidence>
<keyword evidence="3" id="KW-0249">Electron transport</keyword>
<proteinExistence type="inferred from homology"/>